<dbReference type="Proteomes" id="UP000035159">
    <property type="component" value="Chromosome"/>
</dbReference>
<gene>
    <name evidence="1" type="ORF">IX53_04190</name>
</gene>
<name>A0A0G2Z6B5_9BACT</name>
<evidence type="ECO:0000313" key="1">
    <source>
        <dbReference type="EMBL" id="AKI97145.1"/>
    </source>
</evidence>
<dbReference type="OrthoDB" id="9850849at2"/>
<dbReference type="RefSeq" id="WP_047754279.1">
    <property type="nucleotide sequence ID" value="NZ_CAJUHA010000013.1"/>
</dbReference>
<sequence length="148" mass="17370">MSRNRKLDMDSLTTLIKQTVRNNENDREEALKEFEEDFFGRKEKSRRKLVKPTRKTRKVNLSKDKSSFEQLLERKDLTSTEKLMLIYLKRATKEEEITISVRTLAGALGINKNTALDTLMSLEMKRLIRKKSTPRGTLVRLLIELEEL</sequence>
<dbReference type="AlphaFoldDB" id="A0A0G2Z6B5"/>
<keyword evidence="2" id="KW-1185">Reference proteome</keyword>
<dbReference type="EMBL" id="CP011232">
    <property type="protein sequence ID" value="AKI97145.1"/>
    <property type="molecule type" value="Genomic_DNA"/>
</dbReference>
<dbReference type="KEGG" id="kpf:IX53_04190"/>
<dbReference type="InterPro" id="IPR036388">
    <property type="entry name" value="WH-like_DNA-bd_sf"/>
</dbReference>
<dbReference type="InterPro" id="IPR036390">
    <property type="entry name" value="WH_DNA-bd_sf"/>
</dbReference>
<dbReference type="SUPFAM" id="SSF46785">
    <property type="entry name" value="Winged helix' DNA-binding domain"/>
    <property type="match status" value="1"/>
</dbReference>
<protein>
    <submittedName>
        <fullName evidence="1">Uncharacterized protein</fullName>
    </submittedName>
</protein>
<evidence type="ECO:0000313" key="2">
    <source>
        <dbReference type="Proteomes" id="UP000035159"/>
    </source>
</evidence>
<accession>A0A0G2Z6B5</accession>
<proteinExistence type="predicted"/>
<dbReference type="Gene3D" id="1.10.10.10">
    <property type="entry name" value="Winged helix-like DNA-binding domain superfamily/Winged helix DNA-binding domain"/>
    <property type="match status" value="1"/>
</dbReference>
<organism evidence="1 2">
    <name type="scientific">Kosmotoga pacifica</name>
    <dbReference type="NCBI Taxonomy" id="1330330"/>
    <lineage>
        <taxon>Bacteria</taxon>
        <taxon>Thermotogati</taxon>
        <taxon>Thermotogota</taxon>
        <taxon>Thermotogae</taxon>
        <taxon>Kosmotogales</taxon>
        <taxon>Kosmotogaceae</taxon>
        <taxon>Kosmotoga</taxon>
    </lineage>
</organism>
<dbReference type="PATRIC" id="fig|1330330.3.peg.838"/>
<reference evidence="1 2" key="1">
    <citation type="submission" date="2015-04" db="EMBL/GenBank/DDBJ databases">
        <title>Complete Genome Sequence of Kosmotoga pacifica SLHLJ1.</title>
        <authorList>
            <person name="Jiang L.J."/>
            <person name="Shao Z.Z."/>
            <person name="Jebbar M."/>
        </authorList>
    </citation>
    <scope>NUCLEOTIDE SEQUENCE [LARGE SCALE GENOMIC DNA]</scope>
    <source>
        <strain evidence="1 2">SLHLJ1</strain>
    </source>
</reference>